<dbReference type="PANTHER" id="PTHR40396:SF1">
    <property type="entry name" value="ATPASE AAA-TYPE CORE DOMAIN-CONTAINING PROTEIN"/>
    <property type="match status" value="1"/>
</dbReference>
<accession>A0A9Q4H0N4</accession>
<feature type="domain" description="Endonuclease GajA/Old nuclease/RecF-like AAA" evidence="1">
    <location>
        <begin position="1"/>
        <end position="382"/>
    </location>
</feature>
<dbReference type="PANTHER" id="PTHR40396">
    <property type="entry name" value="ATPASE-LIKE PROTEIN"/>
    <property type="match status" value="1"/>
</dbReference>
<dbReference type="InterPro" id="IPR041685">
    <property type="entry name" value="AAA_GajA/Old/RecF-like"/>
</dbReference>
<gene>
    <name evidence="2" type="ORF">NW112_11940</name>
</gene>
<evidence type="ECO:0000259" key="1">
    <source>
        <dbReference type="Pfam" id="PF13175"/>
    </source>
</evidence>
<dbReference type="GO" id="GO:0016887">
    <property type="term" value="F:ATP hydrolysis activity"/>
    <property type="evidence" value="ECO:0007669"/>
    <property type="project" value="InterPro"/>
</dbReference>
<dbReference type="Proteomes" id="UP001081438">
    <property type="component" value="Unassembled WGS sequence"/>
</dbReference>
<sequence length="452" mass="52337">MIKRIYLENYKSFKHIDIDFLNPNKSNNINLIYGENGSGKSNIISVFSFIVHLQDTIISNERLLKFIDEMGVEVDQYRLLKHLPFSKITNTIELMDSENIAYRGNNENTKIVLELLINNRVAEYSLVLNASQGVIEEKLFYLIEKKRGTLYHFKIDEKGDPSIHLSPHLLKDVEAKQLILSEVKKYWGKHTFLAITKFAMLSRHTNSSYIKRAINKNLKLVLNEINDLSVDYKGNEFRVIKGESLNQIQTHRLEYGQIKRNQFNEKNFKLTEQILNYIFTSLYTDINKVYYQFKELENTDIEYELCVAKKLYGELVSIPFKMESAGTTHLLHLVPMIISLTQGKTVVVDEIDYEIHDLLMKAIIESILDIKCGQLIATTHNTMLLQNIDKKNVYIIDLDSEANKQVINLGSASKRIQPNHSIYSQYLQGHFGGVPFIDDIDLEYVQELLEEG</sequence>
<dbReference type="AlphaFoldDB" id="A0A9Q4H0N4"/>
<proteinExistence type="predicted"/>
<dbReference type="EMBL" id="JANSKX010000048">
    <property type="protein sequence ID" value="MCY1595915.1"/>
    <property type="molecule type" value="Genomic_DNA"/>
</dbReference>
<reference evidence="2" key="1">
    <citation type="journal article" date="2022" name="Int. J. Mol. Sci.">
        <title>Phenotypic and genotypic virulence characterisation of Staphylococcus pettenkoferi strains isolated from human bloodstream and diabetic foot infections.</title>
        <authorList>
            <person name="Magnan C."/>
        </authorList>
    </citation>
    <scope>NUCLEOTIDE SEQUENCE</scope>
    <source>
        <strain evidence="2">NSP020P</strain>
    </source>
</reference>
<dbReference type="RefSeq" id="WP_268210574.1">
    <property type="nucleotide sequence ID" value="NZ_JANSKK010000015.1"/>
</dbReference>
<dbReference type="InterPro" id="IPR027417">
    <property type="entry name" value="P-loop_NTPase"/>
</dbReference>
<dbReference type="GO" id="GO:0005524">
    <property type="term" value="F:ATP binding"/>
    <property type="evidence" value="ECO:0007669"/>
    <property type="project" value="InterPro"/>
</dbReference>
<evidence type="ECO:0000313" key="2">
    <source>
        <dbReference type="EMBL" id="MCY1595915.1"/>
    </source>
</evidence>
<evidence type="ECO:0000313" key="3">
    <source>
        <dbReference type="Proteomes" id="UP001081438"/>
    </source>
</evidence>
<protein>
    <submittedName>
        <fullName evidence="2">AAA family ATPase</fullName>
    </submittedName>
</protein>
<dbReference type="Gene3D" id="3.40.50.300">
    <property type="entry name" value="P-loop containing nucleotide triphosphate hydrolases"/>
    <property type="match status" value="1"/>
</dbReference>
<dbReference type="Pfam" id="PF13175">
    <property type="entry name" value="AAA_15"/>
    <property type="match status" value="1"/>
</dbReference>
<name>A0A9Q4H0N4_9STAP</name>
<organism evidence="2 3">
    <name type="scientific">Staphylococcus pettenkoferi</name>
    <dbReference type="NCBI Taxonomy" id="170573"/>
    <lineage>
        <taxon>Bacteria</taxon>
        <taxon>Bacillati</taxon>
        <taxon>Bacillota</taxon>
        <taxon>Bacilli</taxon>
        <taxon>Bacillales</taxon>
        <taxon>Staphylococcaceae</taxon>
        <taxon>Staphylococcus</taxon>
    </lineage>
</organism>
<dbReference type="SUPFAM" id="SSF52540">
    <property type="entry name" value="P-loop containing nucleoside triphosphate hydrolases"/>
    <property type="match status" value="1"/>
</dbReference>
<comment type="caution">
    <text evidence="2">The sequence shown here is derived from an EMBL/GenBank/DDBJ whole genome shotgun (WGS) entry which is preliminary data.</text>
</comment>